<organism evidence="2">
    <name type="scientific">marine sediment metagenome</name>
    <dbReference type="NCBI Taxonomy" id="412755"/>
    <lineage>
        <taxon>unclassified sequences</taxon>
        <taxon>metagenomes</taxon>
        <taxon>ecological metagenomes</taxon>
    </lineage>
</organism>
<dbReference type="AlphaFoldDB" id="X1JZ42"/>
<evidence type="ECO:0000256" key="1">
    <source>
        <dbReference type="SAM" id="MobiDB-lite"/>
    </source>
</evidence>
<gene>
    <name evidence="2" type="ORF">S03H2_67176</name>
</gene>
<name>X1JZ42_9ZZZZ</name>
<sequence length="41" mass="4438">METHGKGNRGEEKNLGNDPAKGHNFKNYLGLGHFRGGKALS</sequence>
<evidence type="ECO:0000313" key="2">
    <source>
        <dbReference type="EMBL" id="GAH86680.1"/>
    </source>
</evidence>
<dbReference type="EMBL" id="BARU01043938">
    <property type="protein sequence ID" value="GAH86680.1"/>
    <property type="molecule type" value="Genomic_DNA"/>
</dbReference>
<feature type="region of interest" description="Disordered" evidence="1">
    <location>
        <begin position="1"/>
        <end position="41"/>
    </location>
</feature>
<feature type="compositionally biased region" description="Basic and acidic residues" evidence="1">
    <location>
        <begin position="1"/>
        <end position="15"/>
    </location>
</feature>
<comment type="caution">
    <text evidence="2">The sequence shown here is derived from an EMBL/GenBank/DDBJ whole genome shotgun (WGS) entry which is preliminary data.</text>
</comment>
<proteinExistence type="predicted"/>
<reference evidence="2" key="1">
    <citation type="journal article" date="2014" name="Front. Microbiol.">
        <title>High frequency of phylogenetically diverse reductive dehalogenase-homologous genes in deep subseafloor sedimentary metagenomes.</title>
        <authorList>
            <person name="Kawai M."/>
            <person name="Futagami T."/>
            <person name="Toyoda A."/>
            <person name="Takaki Y."/>
            <person name="Nishi S."/>
            <person name="Hori S."/>
            <person name="Arai W."/>
            <person name="Tsubouchi T."/>
            <person name="Morono Y."/>
            <person name="Uchiyama I."/>
            <person name="Ito T."/>
            <person name="Fujiyama A."/>
            <person name="Inagaki F."/>
            <person name="Takami H."/>
        </authorList>
    </citation>
    <scope>NUCLEOTIDE SEQUENCE</scope>
    <source>
        <strain evidence="2">Expedition CK06-06</strain>
    </source>
</reference>
<accession>X1JZ42</accession>
<protein>
    <submittedName>
        <fullName evidence="2">Uncharacterized protein</fullName>
    </submittedName>
</protein>